<reference evidence="5" key="1">
    <citation type="submission" date="2021-06" db="EMBL/GenBank/DDBJ databases">
        <authorList>
            <consortium name="Wellcome Sanger Institute Data Sharing"/>
        </authorList>
    </citation>
    <scope>NUCLEOTIDE SEQUENCE [LARGE SCALE GENOMIC DNA]</scope>
</reference>
<organism evidence="5 6">
    <name type="scientific">Erpetoichthys calabaricus</name>
    <name type="common">Rope fish</name>
    <name type="synonym">Calamoichthys calabaricus</name>
    <dbReference type="NCBI Taxonomy" id="27687"/>
    <lineage>
        <taxon>Eukaryota</taxon>
        <taxon>Metazoa</taxon>
        <taxon>Chordata</taxon>
        <taxon>Craniata</taxon>
        <taxon>Vertebrata</taxon>
        <taxon>Euteleostomi</taxon>
        <taxon>Actinopterygii</taxon>
        <taxon>Polypteriformes</taxon>
        <taxon>Polypteridae</taxon>
        <taxon>Erpetoichthys</taxon>
    </lineage>
</organism>
<dbReference type="SMART" id="SM00364">
    <property type="entry name" value="LRR_BAC"/>
    <property type="match status" value="12"/>
</dbReference>
<dbReference type="SMART" id="SM00369">
    <property type="entry name" value="LRR_TYP"/>
    <property type="match status" value="14"/>
</dbReference>
<dbReference type="Pfam" id="PF23598">
    <property type="entry name" value="LRR_14"/>
    <property type="match status" value="1"/>
</dbReference>
<dbReference type="InterPro" id="IPR032675">
    <property type="entry name" value="LRR_dom_sf"/>
</dbReference>
<evidence type="ECO:0000313" key="6">
    <source>
        <dbReference type="Proteomes" id="UP000694620"/>
    </source>
</evidence>
<dbReference type="InterPro" id="IPR055414">
    <property type="entry name" value="LRR_R13L4/SHOC2-like"/>
</dbReference>
<dbReference type="FunFam" id="3.80.10.10:FF:000206">
    <property type="entry name" value="leucine-rich repeat-containing protein 40"/>
    <property type="match status" value="1"/>
</dbReference>
<dbReference type="Gene3D" id="3.80.10.10">
    <property type="entry name" value="Ribonuclease Inhibitor"/>
    <property type="match status" value="4"/>
</dbReference>
<keyword evidence="6" id="KW-1185">Reference proteome</keyword>
<dbReference type="Pfam" id="PF12799">
    <property type="entry name" value="LRR_4"/>
    <property type="match status" value="1"/>
</dbReference>
<evidence type="ECO:0000256" key="2">
    <source>
        <dbReference type="ARBA" id="ARBA00022737"/>
    </source>
</evidence>
<evidence type="ECO:0000256" key="1">
    <source>
        <dbReference type="ARBA" id="ARBA00022614"/>
    </source>
</evidence>
<dbReference type="PANTHER" id="PTHR48051:SF1">
    <property type="entry name" value="RAS SUPPRESSOR PROTEIN 1"/>
    <property type="match status" value="1"/>
</dbReference>
<dbReference type="AlphaFoldDB" id="A0A8C4SRH8"/>
<dbReference type="PROSITE" id="PS51450">
    <property type="entry name" value="LRR"/>
    <property type="match status" value="7"/>
</dbReference>
<feature type="domain" description="Disease resistance R13L4/SHOC-2-like LRR" evidence="4">
    <location>
        <begin position="106"/>
        <end position="201"/>
    </location>
</feature>
<dbReference type="FunFam" id="3.80.10.10:FF:000193">
    <property type="entry name" value="Leucine-rich repeat-containing protein 40"/>
    <property type="match status" value="1"/>
</dbReference>
<keyword evidence="1" id="KW-0433">Leucine-rich repeat</keyword>
<dbReference type="Pfam" id="PF13855">
    <property type="entry name" value="LRR_8"/>
    <property type="match status" value="2"/>
</dbReference>
<reference evidence="5" key="3">
    <citation type="submission" date="2025-09" db="UniProtKB">
        <authorList>
            <consortium name="Ensembl"/>
        </authorList>
    </citation>
    <scope>IDENTIFICATION</scope>
</reference>
<dbReference type="InterPro" id="IPR003591">
    <property type="entry name" value="Leu-rich_rpt_typical-subtyp"/>
</dbReference>
<dbReference type="FunFam" id="3.80.10.10:FF:000265">
    <property type="entry name" value="Leucine-rich repeat-containing protein 40"/>
    <property type="match status" value="1"/>
</dbReference>
<dbReference type="Proteomes" id="UP000694620">
    <property type="component" value="Chromosome 10"/>
</dbReference>
<dbReference type="GeneTree" id="ENSGT00940000156968"/>
<protein>
    <recommendedName>
        <fullName evidence="3">Leucine-rich repeat-containing protein 40</fullName>
    </recommendedName>
</protein>
<dbReference type="SMART" id="SM00365">
    <property type="entry name" value="LRR_SD22"/>
    <property type="match status" value="6"/>
</dbReference>
<dbReference type="SUPFAM" id="SSF52058">
    <property type="entry name" value="L domain-like"/>
    <property type="match status" value="2"/>
</dbReference>
<name>A0A8C4SRH8_ERPCA</name>
<gene>
    <name evidence="5" type="primary">LRRC40</name>
    <name evidence="5" type="synonym">lrrc40</name>
</gene>
<reference evidence="5" key="2">
    <citation type="submission" date="2025-08" db="UniProtKB">
        <authorList>
            <consortium name="Ensembl"/>
        </authorList>
    </citation>
    <scope>IDENTIFICATION</scope>
</reference>
<evidence type="ECO:0000256" key="3">
    <source>
        <dbReference type="ARBA" id="ARBA00071450"/>
    </source>
</evidence>
<dbReference type="PANTHER" id="PTHR48051">
    <property type="match status" value="1"/>
</dbReference>
<dbReference type="InterPro" id="IPR001611">
    <property type="entry name" value="Leu-rich_rpt"/>
</dbReference>
<proteinExistence type="predicted"/>
<keyword evidence="2" id="KW-0677">Repeat</keyword>
<dbReference type="GO" id="GO:0005737">
    <property type="term" value="C:cytoplasm"/>
    <property type="evidence" value="ECO:0007669"/>
    <property type="project" value="TreeGrafter"/>
</dbReference>
<sequence>MSRFKRGGALQGSRAGFASAKEEPGVPYGLIKTARKSGQLNLSGRGLTEVPPTVWRMNIDTPEESRSNASFSSDDRWWDQTDLTKLILASNKLQSLSEDIQLHPALTVLHVHDNELVSLPQSIGLLENLQKLNISHNKLKELPEQFWNLKNLRNLHLQQNELKRIPEGIGQLTLLDELDLSDNQIEDIPDTVGKLCNLVKLNLSNNKLKTLPSGIKTLKSLKILDCTHNELVSIPPEVAQMASLEQLYLRHNKLRILPELPSCKLLKELYVGNNQIEFLGEEHLKHLNVISVLELRDNKLKSIPDEITLLQGLERLDLTNNDISNLPYGLGDLPKLKTLSLEGNPLRTIRRDLLTKGTQELLKYLRSRVQVNNEDKETNSSESAMTLPSQGKINIHAIKTLKTLEYSEKQEAVISDDIFDAAGENPIATVNFSKNQLTQIPSRIVEFKATLSDISLAFNKLSCVSLEFCMLQQLLHVDFRNNFLSSLPDELEALMRLRSIILSFNRFKHFPDVLYCIPSLETILISNNQIGAIDPLKLKQLHKLSTLDLQNNDIMLVPPELGNCTSLRALSLDGNPFRNPRAAILSKGTDALLEYLRSRIPT</sequence>
<dbReference type="InterPro" id="IPR050216">
    <property type="entry name" value="LRR_domain-containing"/>
</dbReference>
<accession>A0A8C4SRH8</accession>
<dbReference type="InterPro" id="IPR025875">
    <property type="entry name" value="Leu-rich_rpt_4"/>
</dbReference>
<evidence type="ECO:0000313" key="5">
    <source>
        <dbReference type="Ensembl" id="ENSECRP00000020423.1"/>
    </source>
</evidence>
<evidence type="ECO:0000259" key="4">
    <source>
        <dbReference type="Pfam" id="PF23598"/>
    </source>
</evidence>
<dbReference type="Ensembl" id="ENSECRT00000020864.1">
    <property type="protein sequence ID" value="ENSECRP00000020423.1"/>
    <property type="gene ID" value="ENSECRG00000013715.1"/>
</dbReference>
<dbReference type="FunFam" id="3.80.10.10:FF:000116">
    <property type="entry name" value="Leucine-rich repeat-containing protein 40"/>
    <property type="match status" value="1"/>
</dbReference>